<organism evidence="1 2">
    <name type="scientific">Plasmopara halstedii</name>
    <name type="common">Downy mildew of sunflower</name>
    <dbReference type="NCBI Taxonomy" id="4781"/>
    <lineage>
        <taxon>Eukaryota</taxon>
        <taxon>Sar</taxon>
        <taxon>Stramenopiles</taxon>
        <taxon>Oomycota</taxon>
        <taxon>Peronosporomycetes</taxon>
        <taxon>Peronosporales</taxon>
        <taxon>Peronosporaceae</taxon>
        <taxon>Plasmopara</taxon>
    </lineage>
</organism>
<dbReference type="GeneID" id="36398618"/>
<dbReference type="EMBL" id="CCYD01002371">
    <property type="protein sequence ID" value="CEG46889.1"/>
    <property type="molecule type" value="Genomic_DNA"/>
</dbReference>
<keyword evidence="2" id="KW-1185">Reference proteome</keyword>
<name>A0A0P1AYF7_PLAHL</name>
<protein>
    <submittedName>
        <fullName evidence="1">Uncharacterized protein</fullName>
    </submittedName>
</protein>
<evidence type="ECO:0000313" key="2">
    <source>
        <dbReference type="Proteomes" id="UP000054928"/>
    </source>
</evidence>
<dbReference type="Proteomes" id="UP000054928">
    <property type="component" value="Unassembled WGS sequence"/>
</dbReference>
<evidence type="ECO:0000313" key="1">
    <source>
        <dbReference type="EMBL" id="CEG46889.1"/>
    </source>
</evidence>
<proteinExistence type="predicted"/>
<reference evidence="2" key="1">
    <citation type="submission" date="2014-09" db="EMBL/GenBank/DDBJ databases">
        <authorList>
            <person name="Sharma Rahul"/>
            <person name="Thines Marco"/>
        </authorList>
    </citation>
    <scope>NUCLEOTIDE SEQUENCE [LARGE SCALE GENOMIC DNA]</scope>
</reference>
<dbReference type="AlphaFoldDB" id="A0A0P1AYF7"/>
<accession>A0A0P1AYF7</accession>
<dbReference type="RefSeq" id="XP_024583258.1">
    <property type="nucleotide sequence ID" value="XM_024717795.1"/>
</dbReference>
<sequence>MGSTPFGAAGLALPSSHDKVLKGFTKPQIVFSMIDILGLCPSPLSELLLTQLLGTQHEVKMVQ</sequence>